<dbReference type="Proteomes" id="UP001518925">
    <property type="component" value="Unassembled WGS sequence"/>
</dbReference>
<dbReference type="PANTHER" id="PTHR13947:SF37">
    <property type="entry name" value="LD18367P"/>
    <property type="match status" value="1"/>
</dbReference>
<dbReference type="InterPro" id="IPR050769">
    <property type="entry name" value="NAT_camello-type"/>
</dbReference>
<evidence type="ECO:0000313" key="4">
    <source>
        <dbReference type="Proteomes" id="UP001518925"/>
    </source>
</evidence>
<feature type="domain" description="N-acetyltransferase" evidence="2">
    <location>
        <begin position="7"/>
        <end position="150"/>
    </location>
</feature>
<dbReference type="CDD" id="cd04301">
    <property type="entry name" value="NAT_SF"/>
    <property type="match status" value="1"/>
</dbReference>
<dbReference type="Gene3D" id="3.40.630.30">
    <property type="match status" value="1"/>
</dbReference>
<comment type="caution">
    <text evidence="3">The sequence shown here is derived from an EMBL/GenBank/DDBJ whole genome shotgun (WGS) entry which is preliminary data.</text>
</comment>
<evidence type="ECO:0000259" key="2">
    <source>
        <dbReference type="PROSITE" id="PS51186"/>
    </source>
</evidence>
<keyword evidence="1" id="KW-0808">Transferase</keyword>
<proteinExistence type="predicted"/>
<sequence>MNDVRIIKVIDLHDWNLDALIKESEQEGHRFVTKLVRQYVSFENRFDQKGEVLYVATLNDEVVGVCGLNKDPYNEATDIGRLRHLYVLSPYRNLGIARKLLEQIKEEATSTFSIMTLRTSNPVADRFYTRNGFTRDEHTYIDSTHYYSIK</sequence>
<gene>
    <name evidence="3" type="ORF">JR050_18070</name>
</gene>
<reference evidence="3 4" key="1">
    <citation type="submission" date="2021-02" db="EMBL/GenBank/DDBJ databases">
        <title>Bacillus sp. RD4P76, an endophyte from a halophyte.</title>
        <authorList>
            <person name="Sun J.-Q."/>
        </authorList>
    </citation>
    <scope>NUCLEOTIDE SEQUENCE [LARGE SCALE GENOMIC DNA]</scope>
    <source>
        <strain evidence="3 4">RD4P76</strain>
    </source>
</reference>
<evidence type="ECO:0000313" key="3">
    <source>
        <dbReference type="EMBL" id="MBM6619572.1"/>
    </source>
</evidence>
<organism evidence="3 4">
    <name type="scientific">Bacillus suaedaesalsae</name>
    <dbReference type="NCBI Taxonomy" id="2810349"/>
    <lineage>
        <taxon>Bacteria</taxon>
        <taxon>Bacillati</taxon>
        <taxon>Bacillota</taxon>
        <taxon>Bacilli</taxon>
        <taxon>Bacillales</taxon>
        <taxon>Bacillaceae</taxon>
        <taxon>Bacillus</taxon>
    </lineage>
</organism>
<dbReference type="Pfam" id="PF13508">
    <property type="entry name" value="Acetyltransf_7"/>
    <property type="match status" value="1"/>
</dbReference>
<dbReference type="EMBL" id="JAFELM010000043">
    <property type="protein sequence ID" value="MBM6619572.1"/>
    <property type="molecule type" value="Genomic_DNA"/>
</dbReference>
<keyword evidence="4" id="KW-1185">Reference proteome</keyword>
<accession>A0ABS2DMJ2</accession>
<dbReference type="PANTHER" id="PTHR13947">
    <property type="entry name" value="GNAT FAMILY N-ACETYLTRANSFERASE"/>
    <property type="match status" value="1"/>
</dbReference>
<dbReference type="InterPro" id="IPR000182">
    <property type="entry name" value="GNAT_dom"/>
</dbReference>
<dbReference type="SUPFAM" id="SSF55729">
    <property type="entry name" value="Acyl-CoA N-acyltransferases (Nat)"/>
    <property type="match status" value="1"/>
</dbReference>
<name>A0ABS2DMJ2_9BACI</name>
<dbReference type="PROSITE" id="PS51186">
    <property type="entry name" value="GNAT"/>
    <property type="match status" value="1"/>
</dbReference>
<dbReference type="InterPro" id="IPR016181">
    <property type="entry name" value="Acyl_CoA_acyltransferase"/>
</dbReference>
<dbReference type="RefSeq" id="WP_204205045.1">
    <property type="nucleotide sequence ID" value="NZ_JAFELM010000043.1"/>
</dbReference>
<evidence type="ECO:0000256" key="1">
    <source>
        <dbReference type="ARBA" id="ARBA00022679"/>
    </source>
</evidence>
<protein>
    <submittedName>
        <fullName evidence="3">GNAT family N-acetyltransferase</fullName>
    </submittedName>
</protein>